<dbReference type="OrthoDB" id="1577640at2759"/>
<keyword evidence="2" id="KW-1185">Reference proteome</keyword>
<accession>A0A6A5YYH4</accession>
<evidence type="ECO:0000313" key="1">
    <source>
        <dbReference type="EMBL" id="KAF2111883.1"/>
    </source>
</evidence>
<evidence type="ECO:0008006" key="3">
    <source>
        <dbReference type="Google" id="ProtNLM"/>
    </source>
</evidence>
<sequence>MADPFSVTGTAVGITSLGIQVCQGLVQYYSQARSYHDDIDAAIQQVEGLEGILKGLSRVGLETSRDGDSSEASEKLETAMRACQSCLRSLEEQLKKCRATKEPERLQDHVKLIRKRLLWPFKKDTIASLQVTLDRMQANVELALHILGVDINNRQFMKVMSSNQAIIERHDILDVKQEHQIATLQRVEDGIEQQTSTMNAHMAYNAMQLSGVLTQLHLLVDRSGRSQNPNQMPPSLLEDTITTFEETQTSYKRDLRKYKKSVKRVQKSSHAQLQACQCRYPAKQSTYWRSWARVLIRSKWQSDHLPDCPHFEHGDFELAVEVDFRNFAHLLHRRISLGIGYSRCRGEFAIFPKIRYKAVVPPDSPGFKPLYDAIEWIRSIKKDGHGEVQGTKQEAERLCEEIQATIMTSFHERTASPVDTLANGETILHVSHRFLSSSCFSHALRVNHIVSDISSLDLVKRMLTHVFE</sequence>
<proteinExistence type="predicted"/>
<reference evidence="1" key="1">
    <citation type="journal article" date="2020" name="Stud. Mycol.">
        <title>101 Dothideomycetes genomes: a test case for predicting lifestyles and emergence of pathogens.</title>
        <authorList>
            <person name="Haridas S."/>
            <person name="Albert R."/>
            <person name="Binder M."/>
            <person name="Bloem J."/>
            <person name="Labutti K."/>
            <person name="Salamov A."/>
            <person name="Andreopoulos B."/>
            <person name="Baker S."/>
            <person name="Barry K."/>
            <person name="Bills G."/>
            <person name="Bluhm B."/>
            <person name="Cannon C."/>
            <person name="Castanera R."/>
            <person name="Culley D."/>
            <person name="Daum C."/>
            <person name="Ezra D."/>
            <person name="Gonzalez J."/>
            <person name="Henrissat B."/>
            <person name="Kuo A."/>
            <person name="Liang C."/>
            <person name="Lipzen A."/>
            <person name="Lutzoni F."/>
            <person name="Magnuson J."/>
            <person name="Mondo S."/>
            <person name="Nolan M."/>
            <person name="Ohm R."/>
            <person name="Pangilinan J."/>
            <person name="Park H.-J."/>
            <person name="Ramirez L."/>
            <person name="Alfaro M."/>
            <person name="Sun H."/>
            <person name="Tritt A."/>
            <person name="Yoshinaga Y."/>
            <person name="Zwiers L.-H."/>
            <person name="Turgeon B."/>
            <person name="Goodwin S."/>
            <person name="Spatafora J."/>
            <person name="Crous P."/>
            <person name="Grigoriev I."/>
        </authorList>
    </citation>
    <scope>NUCLEOTIDE SEQUENCE</scope>
    <source>
        <strain evidence="1">CBS 627.86</strain>
    </source>
</reference>
<dbReference type="Proteomes" id="UP000799770">
    <property type="component" value="Unassembled WGS sequence"/>
</dbReference>
<gene>
    <name evidence="1" type="ORF">BDV96DRAFT_179764</name>
</gene>
<evidence type="ECO:0000313" key="2">
    <source>
        <dbReference type="Proteomes" id="UP000799770"/>
    </source>
</evidence>
<protein>
    <recommendedName>
        <fullName evidence="3">Fungal N-terminal domain-containing protein</fullName>
    </recommendedName>
</protein>
<dbReference type="AlphaFoldDB" id="A0A6A5YYH4"/>
<name>A0A6A5YYH4_9PLEO</name>
<dbReference type="EMBL" id="ML977333">
    <property type="protein sequence ID" value="KAF2111883.1"/>
    <property type="molecule type" value="Genomic_DNA"/>
</dbReference>
<organism evidence="1 2">
    <name type="scientific">Lophiotrema nucula</name>
    <dbReference type="NCBI Taxonomy" id="690887"/>
    <lineage>
        <taxon>Eukaryota</taxon>
        <taxon>Fungi</taxon>
        <taxon>Dikarya</taxon>
        <taxon>Ascomycota</taxon>
        <taxon>Pezizomycotina</taxon>
        <taxon>Dothideomycetes</taxon>
        <taxon>Pleosporomycetidae</taxon>
        <taxon>Pleosporales</taxon>
        <taxon>Lophiotremataceae</taxon>
        <taxon>Lophiotrema</taxon>
    </lineage>
</organism>